<dbReference type="RefSeq" id="WP_058856509.1">
    <property type="nucleotide sequence ID" value="NZ_BMMH01000046.1"/>
</dbReference>
<proteinExistence type="predicted"/>
<dbReference type="GO" id="GO:0004175">
    <property type="term" value="F:endopeptidase activity"/>
    <property type="evidence" value="ECO:0007669"/>
    <property type="project" value="UniProtKB-ARBA"/>
</dbReference>
<gene>
    <name evidence="3" type="ORF">GCM10011588_72270</name>
</gene>
<evidence type="ECO:0000256" key="1">
    <source>
        <dbReference type="SAM" id="Phobius"/>
    </source>
</evidence>
<name>A0A917S0K9_9NOCA</name>
<feature type="transmembrane region" description="Helical" evidence="1">
    <location>
        <begin position="104"/>
        <end position="125"/>
    </location>
</feature>
<comment type="caution">
    <text evidence="3">The sequence shown here is derived from an EMBL/GenBank/DDBJ whole genome shotgun (WGS) entry which is preliminary data.</text>
</comment>
<reference evidence="3" key="1">
    <citation type="journal article" date="2014" name="Int. J. Syst. Evol. Microbiol.">
        <title>Complete genome sequence of Corynebacterium casei LMG S-19264T (=DSM 44701T), isolated from a smear-ripened cheese.</title>
        <authorList>
            <consortium name="US DOE Joint Genome Institute (JGI-PGF)"/>
            <person name="Walter F."/>
            <person name="Albersmeier A."/>
            <person name="Kalinowski J."/>
            <person name="Ruckert C."/>
        </authorList>
    </citation>
    <scope>NUCLEOTIDE SEQUENCE</scope>
    <source>
        <strain evidence="3">CGMCC 4.3508</strain>
    </source>
</reference>
<dbReference type="AlphaFoldDB" id="A0A917S0K9"/>
<dbReference type="Proteomes" id="UP000638263">
    <property type="component" value="Unassembled WGS sequence"/>
</dbReference>
<evidence type="ECO:0000313" key="4">
    <source>
        <dbReference type="Proteomes" id="UP000638263"/>
    </source>
</evidence>
<protein>
    <recommendedName>
        <fullName evidence="2">CAAX prenyl protease 2/Lysostaphin resistance protein A-like domain-containing protein</fullName>
    </recommendedName>
</protein>
<keyword evidence="4" id="KW-1185">Reference proteome</keyword>
<evidence type="ECO:0000313" key="3">
    <source>
        <dbReference type="EMBL" id="GGL46913.1"/>
    </source>
</evidence>
<keyword evidence="1" id="KW-1133">Transmembrane helix</keyword>
<feature type="transmembrane region" description="Helical" evidence="1">
    <location>
        <begin position="191"/>
        <end position="210"/>
    </location>
</feature>
<dbReference type="Pfam" id="PF02517">
    <property type="entry name" value="Rce1-like"/>
    <property type="match status" value="1"/>
</dbReference>
<sequence length="265" mass="29645">MRAFEDTQQHGIVERLLDDRHSLPLSVVLHLVPGALIVAVYLLIGEPFVEAIGYPAFAGWAIALCLVLIPVQLGLLWLGRQRNGRFSLHGVLHYTDKPVPRAKLVVMVIALIVWMMVLGFALAPLNNFFFDNFFTWLPFADTGGSGNNTYLDLDGYSHSMLLTTMVICLPLTGISLPLIEELYFRGFLLPRIAHLGGWAPVLSTVLFALYHFWSPWVFVSRVIFTFPGYWFAWRHKDIRLSIGMHVGVTSIVATLGTIAVALNLI</sequence>
<dbReference type="EMBL" id="BMMH01000046">
    <property type="protein sequence ID" value="GGL46913.1"/>
    <property type="molecule type" value="Genomic_DNA"/>
</dbReference>
<dbReference type="GO" id="GO:0080120">
    <property type="term" value="P:CAAX-box protein maturation"/>
    <property type="evidence" value="ECO:0007669"/>
    <property type="project" value="UniProtKB-ARBA"/>
</dbReference>
<keyword evidence="1" id="KW-0812">Transmembrane</keyword>
<feature type="transmembrane region" description="Helical" evidence="1">
    <location>
        <begin position="23"/>
        <end position="44"/>
    </location>
</feature>
<feature type="domain" description="CAAX prenyl protease 2/Lysostaphin resistance protein A-like" evidence="2">
    <location>
        <begin position="166"/>
        <end position="248"/>
    </location>
</feature>
<dbReference type="InterPro" id="IPR003675">
    <property type="entry name" value="Rce1/LyrA-like_dom"/>
</dbReference>
<reference evidence="3" key="2">
    <citation type="submission" date="2020-09" db="EMBL/GenBank/DDBJ databases">
        <authorList>
            <person name="Sun Q."/>
            <person name="Zhou Y."/>
        </authorList>
    </citation>
    <scope>NUCLEOTIDE SEQUENCE</scope>
    <source>
        <strain evidence="3">CGMCC 4.3508</strain>
    </source>
</reference>
<feature type="transmembrane region" description="Helical" evidence="1">
    <location>
        <begin position="56"/>
        <end position="78"/>
    </location>
</feature>
<organism evidence="3 4">
    <name type="scientific">Nocardia jinanensis</name>
    <dbReference type="NCBI Taxonomy" id="382504"/>
    <lineage>
        <taxon>Bacteria</taxon>
        <taxon>Bacillati</taxon>
        <taxon>Actinomycetota</taxon>
        <taxon>Actinomycetes</taxon>
        <taxon>Mycobacteriales</taxon>
        <taxon>Nocardiaceae</taxon>
        <taxon>Nocardia</taxon>
    </lineage>
</organism>
<accession>A0A917S0K9</accession>
<feature type="transmembrane region" description="Helical" evidence="1">
    <location>
        <begin position="240"/>
        <end position="262"/>
    </location>
</feature>
<feature type="transmembrane region" description="Helical" evidence="1">
    <location>
        <begin position="160"/>
        <end position="179"/>
    </location>
</feature>
<keyword evidence="1" id="KW-0472">Membrane</keyword>
<evidence type="ECO:0000259" key="2">
    <source>
        <dbReference type="Pfam" id="PF02517"/>
    </source>
</evidence>